<dbReference type="AlphaFoldDB" id="M3XZU7"/>
<evidence type="ECO:0000256" key="1">
    <source>
        <dbReference type="SAM" id="MobiDB-lite"/>
    </source>
</evidence>
<dbReference type="HOGENOM" id="CLU_1460860_0_0_1"/>
<dbReference type="EMBL" id="AEYP01090387">
    <property type="status" value="NOT_ANNOTATED_CDS"/>
    <property type="molecule type" value="Genomic_DNA"/>
</dbReference>
<feature type="region of interest" description="Disordered" evidence="1">
    <location>
        <begin position="1"/>
        <end position="68"/>
    </location>
</feature>
<name>M3XZU7_MUSPF</name>
<dbReference type="InParanoid" id="M3XZU7"/>
<dbReference type="Ensembl" id="ENSMPUT00000004677.1">
    <property type="protein sequence ID" value="ENSMPUP00000004598.1"/>
    <property type="gene ID" value="ENSMPUG00000004633.1"/>
</dbReference>
<protein>
    <submittedName>
        <fullName evidence="2">Uncharacterized protein</fullName>
    </submittedName>
</protein>
<feature type="compositionally biased region" description="Low complexity" evidence="1">
    <location>
        <begin position="41"/>
        <end position="54"/>
    </location>
</feature>
<evidence type="ECO:0000313" key="2">
    <source>
        <dbReference type="Ensembl" id="ENSMPUP00000004598.1"/>
    </source>
</evidence>
<organism evidence="2">
    <name type="scientific">Mustela putorius furo</name>
    <name type="common">European domestic ferret</name>
    <name type="synonym">Mustela furo</name>
    <dbReference type="NCBI Taxonomy" id="9669"/>
    <lineage>
        <taxon>Eukaryota</taxon>
        <taxon>Metazoa</taxon>
        <taxon>Chordata</taxon>
        <taxon>Craniata</taxon>
        <taxon>Vertebrata</taxon>
        <taxon>Euteleostomi</taxon>
        <taxon>Mammalia</taxon>
        <taxon>Eutheria</taxon>
        <taxon>Laurasiatheria</taxon>
        <taxon>Carnivora</taxon>
        <taxon>Caniformia</taxon>
        <taxon>Musteloidea</taxon>
        <taxon>Mustelidae</taxon>
        <taxon>Mustelinae</taxon>
        <taxon>Mustela</taxon>
    </lineage>
</organism>
<proteinExistence type="predicted"/>
<sequence>MTDFPRHSGGSWEGNRVGSECPSVSTLSPRPASTSGGSGGSAVSVEISGRGRGQVQERGRLWGSKSGSRSMIEAASVAEFSFLGSIRGVGPPPLSVQRSLPPSLAMPPPRGEASRARRHIPASPQKVANFPPRPRTLAPKLSLPHSFPIVFSTTSGQPRSSFRDTTCNLRLAKTLFLQPLSFLLF</sequence>
<reference evidence="2" key="1">
    <citation type="submission" date="2024-06" db="UniProtKB">
        <authorList>
            <consortium name="Ensembl"/>
        </authorList>
    </citation>
    <scope>IDENTIFICATION</scope>
</reference>
<accession>M3XZU7</accession>